<dbReference type="Proteomes" id="UP001479436">
    <property type="component" value="Unassembled WGS sequence"/>
</dbReference>
<sequence>MWFRTVFAHKKEYPSKISEEREDSAHVDVESREDQTSTDSLTKETQSIVEKVNSLSEGSGKTVLSNLISLNFWNGKRDKSPNISTSLYNSHNGLRGRKIDEVSKNILNNMADVIIKQDYLILLAQCFACFGSPEHRLEDNMMIASAALDIQSSFAFLPGLILASFEKEDMRTSDTYLVVVNESRYMDRLEKCLIVSQQVGQGTLPVKEGYQILSTLYKNQKYYPEWSEIVSYGLYSFFSCSLSYGGGIQDWIVSGFLGLIVGVLRRFSKNIYTYDSILEISAGFLVSIISTSLHAHVCYVAVMLSGVTKLVPGYAIAVSILDLAAQNIVSGTLRLLYNISLSFILAFGLSFGSSVYQNIGVIPIEHPQCHKMNPLWILITFPMASICSAVMNHASPRQLPAIIGLSSIGYISYYFLSRLLNPGVATAIAAFNLALCGNIFTLVTGKIGLPGILNGVALLVPGGLGVRGIFEIIVESSHGLELALQMFRICICLAFGLFLGSLVLSPSTRKHPYPTI</sequence>
<evidence type="ECO:0000256" key="2">
    <source>
        <dbReference type="SAM" id="MobiDB-lite"/>
    </source>
</evidence>
<dbReference type="Pfam" id="PF06738">
    <property type="entry name" value="ThrE"/>
    <property type="match status" value="1"/>
</dbReference>
<evidence type="ECO:0000259" key="4">
    <source>
        <dbReference type="Pfam" id="PF06738"/>
    </source>
</evidence>
<comment type="similarity">
    <text evidence="1">Belongs to the ThrE exporter (TC 2.A.79) family.</text>
</comment>
<keyword evidence="3" id="KW-0812">Transmembrane</keyword>
<feature type="transmembrane region" description="Helical" evidence="3">
    <location>
        <begin position="451"/>
        <end position="470"/>
    </location>
</feature>
<reference evidence="5 6" key="1">
    <citation type="submission" date="2023-04" db="EMBL/GenBank/DDBJ databases">
        <title>Genome of Basidiobolus ranarum AG-B5.</title>
        <authorList>
            <person name="Stajich J.E."/>
            <person name="Carter-House D."/>
            <person name="Gryganskyi A."/>
        </authorList>
    </citation>
    <scope>NUCLEOTIDE SEQUENCE [LARGE SCALE GENOMIC DNA]</scope>
    <source>
        <strain evidence="5 6">AG-B5</strain>
    </source>
</reference>
<dbReference type="PANTHER" id="PTHR31082">
    <property type="entry name" value="PHEROMONE-REGULATED MEMBRANE PROTEIN 10"/>
    <property type="match status" value="1"/>
</dbReference>
<accession>A0ABR2WMV0</accession>
<keyword evidence="3" id="KW-0472">Membrane</keyword>
<feature type="transmembrane region" description="Helical" evidence="3">
    <location>
        <begin position="375"/>
        <end position="392"/>
    </location>
</feature>
<feature type="transmembrane region" description="Helical" evidence="3">
    <location>
        <begin position="482"/>
        <end position="504"/>
    </location>
</feature>
<keyword evidence="6" id="KW-1185">Reference proteome</keyword>
<feature type="transmembrane region" description="Helical" evidence="3">
    <location>
        <begin position="335"/>
        <end position="355"/>
    </location>
</feature>
<dbReference type="InterPro" id="IPR051361">
    <property type="entry name" value="ThrE/Ser_Exporter"/>
</dbReference>
<dbReference type="EMBL" id="JASJQH010000829">
    <property type="protein sequence ID" value="KAK9762799.1"/>
    <property type="molecule type" value="Genomic_DNA"/>
</dbReference>
<name>A0ABR2WMV0_9FUNG</name>
<keyword evidence="3" id="KW-1133">Transmembrane helix</keyword>
<comment type="caution">
    <text evidence="5">The sequence shown here is derived from an EMBL/GenBank/DDBJ whole genome shotgun (WGS) entry which is preliminary data.</text>
</comment>
<proteinExistence type="inferred from homology"/>
<feature type="transmembrane region" description="Helical" evidence="3">
    <location>
        <begin position="244"/>
        <end position="264"/>
    </location>
</feature>
<evidence type="ECO:0000256" key="1">
    <source>
        <dbReference type="ARBA" id="ARBA00034125"/>
    </source>
</evidence>
<evidence type="ECO:0000256" key="3">
    <source>
        <dbReference type="SAM" id="Phobius"/>
    </source>
</evidence>
<evidence type="ECO:0000313" key="5">
    <source>
        <dbReference type="EMBL" id="KAK9762799.1"/>
    </source>
</evidence>
<gene>
    <name evidence="5" type="primary">PRM10_10</name>
    <name evidence="5" type="ORF">K7432_011121</name>
</gene>
<feature type="transmembrane region" description="Helical" evidence="3">
    <location>
        <begin position="422"/>
        <end position="444"/>
    </location>
</feature>
<feature type="transmembrane region" description="Helical" evidence="3">
    <location>
        <begin position="276"/>
        <end position="293"/>
    </location>
</feature>
<feature type="domain" description="Threonine/serine exporter-like N-terminal" evidence="4">
    <location>
        <begin position="119"/>
        <end position="355"/>
    </location>
</feature>
<feature type="transmembrane region" description="Helical" evidence="3">
    <location>
        <begin position="299"/>
        <end position="323"/>
    </location>
</feature>
<feature type="compositionally biased region" description="Basic and acidic residues" evidence="2">
    <location>
        <begin position="17"/>
        <end position="35"/>
    </location>
</feature>
<feature type="region of interest" description="Disordered" evidence="2">
    <location>
        <begin position="17"/>
        <end position="44"/>
    </location>
</feature>
<protein>
    <submittedName>
        <fullName evidence="5">Pheromone-regulated protein prm10</fullName>
    </submittedName>
</protein>
<organism evidence="5 6">
    <name type="scientific">Basidiobolus ranarum</name>
    <dbReference type="NCBI Taxonomy" id="34480"/>
    <lineage>
        <taxon>Eukaryota</taxon>
        <taxon>Fungi</taxon>
        <taxon>Fungi incertae sedis</taxon>
        <taxon>Zoopagomycota</taxon>
        <taxon>Entomophthoromycotina</taxon>
        <taxon>Basidiobolomycetes</taxon>
        <taxon>Basidiobolales</taxon>
        <taxon>Basidiobolaceae</taxon>
        <taxon>Basidiobolus</taxon>
    </lineage>
</organism>
<evidence type="ECO:0000313" key="6">
    <source>
        <dbReference type="Proteomes" id="UP001479436"/>
    </source>
</evidence>
<dbReference type="InterPro" id="IPR010619">
    <property type="entry name" value="ThrE-like_N"/>
</dbReference>
<dbReference type="PANTHER" id="PTHR31082:SF4">
    <property type="entry name" value="PHEROMONE-REGULATED MEMBRANE PROTEIN 10"/>
    <property type="match status" value="1"/>
</dbReference>
<feature type="transmembrane region" description="Helical" evidence="3">
    <location>
        <begin position="399"/>
        <end position="416"/>
    </location>
</feature>